<protein>
    <recommendedName>
        <fullName evidence="1">Polymerase beta nucleotidyltransferase domain-containing protein</fullName>
    </recommendedName>
</protein>
<dbReference type="SUPFAM" id="SSF81301">
    <property type="entry name" value="Nucleotidyltransferase"/>
    <property type="match status" value="1"/>
</dbReference>
<dbReference type="AlphaFoldDB" id="A0A1F5ZSK4"/>
<evidence type="ECO:0000259" key="1">
    <source>
        <dbReference type="Pfam" id="PF18765"/>
    </source>
</evidence>
<dbReference type="InterPro" id="IPR043519">
    <property type="entry name" value="NT_sf"/>
</dbReference>
<evidence type="ECO:0000313" key="2">
    <source>
        <dbReference type="EMBL" id="OGG15315.1"/>
    </source>
</evidence>
<dbReference type="CDD" id="cd05403">
    <property type="entry name" value="NT_KNTase_like"/>
    <property type="match status" value="1"/>
</dbReference>
<dbReference type="Proteomes" id="UP000177416">
    <property type="component" value="Unassembled WGS sequence"/>
</dbReference>
<dbReference type="Pfam" id="PF18765">
    <property type="entry name" value="Polbeta"/>
    <property type="match status" value="1"/>
</dbReference>
<gene>
    <name evidence="2" type="ORF">A2875_03825</name>
</gene>
<dbReference type="PANTHER" id="PTHR43449">
    <property type="entry name" value="NUCLEOTIDYLTRANSFERASE"/>
    <property type="match status" value="1"/>
</dbReference>
<name>A0A1F5ZSK4_9BACT</name>
<dbReference type="InterPro" id="IPR041633">
    <property type="entry name" value="Polbeta"/>
</dbReference>
<dbReference type="PANTHER" id="PTHR43449:SF1">
    <property type="entry name" value="POLYMERASE BETA NUCLEOTIDYLTRANSFERASE DOMAIN-CONTAINING PROTEIN"/>
    <property type="match status" value="1"/>
</dbReference>
<comment type="caution">
    <text evidence="2">The sequence shown here is derived from an EMBL/GenBank/DDBJ whole genome shotgun (WGS) entry which is preliminary data.</text>
</comment>
<dbReference type="Gene3D" id="3.30.460.10">
    <property type="entry name" value="Beta Polymerase, domain 2"/>
    <property type="match status" value="1"/>
</dbReference>
<organism evidence="2 3">
    <name type="scientific">Candidatus Gottesmanbacteria bacterium RIFCSPHIGHO2_01_FULL_46_14</name>
    <dbReference type="NCBI Taxonomy" id="1798380"/>
    <lineage>
        <taxon>Bacteria</taxon>
        <taxon>Candidatus Gottesmaniibacteriota</taxon>
    </lineage>
</organism>
<evidence type="ECO:0000313" key="3">
    <source>
        <dbReference type="Proteomes" id="UP000177416"/>
    </source>
</evidence>
<proteinExistence type="predicted"/>
<reference evidence="2 3" key="1">
    <citation type="journal article" date="2016" name="Nat. Commun.">
        <title>Thousands of microbial genomes shed light on interconnected biogeochemical processes in an aquifer system.</title>
        <authorList>
            <person name="Anantharaman K."/>
            <person name="Brown C.T."/>
            <person name="Hug L.A."/>
            <person name="Sharon I."/>
            <person name="Castelle C.J."/>
            <person name="Probst A.J."/>
            <person name="Thomas B.C."/>
            <person name="Singh A."/>
            <person name="Wilkins M.J."/>
            <person name="Karaoz U."/>
            <person name="Brodie E.L."/>
            <person name="Williams K.H."/>
            <person name="Hubbard S.S."/>
            <person name="Banfield J.F."/>
        </authorList>
    </citation>
    <scope>NUCLEOTIDE SEQUENCE [LARGE SCALE GENOMIC DNA]</scope>
</reference>
<accession>A0A1F5ZSK4</accession>
<feature type="domain" description="Polymerase beta nucleotidyltransferase" evidence="1">
    <location>
        <begin position="10"/>
        <end position="104"/>
    </location>
</feature>
<dbReference type="EMBL" id="MFJJ01000004">
    <property type="protein sequence ID" value="OGG15315.1"/>
    <property type="molecule type" value="Genomic_DNA"/>
</dbReference>
<sequence length="105" mass="12086">MNMQIDTTSIINKFKHLKPEKIILFGSYAKGNPDPDSDVDVLVIQKTQKKPTERVSQVLRSVWGSIPHIEAQIVTPEELQQAISQNRFFITQEVLKHGKVIYEKR</sequence>